<organism evidence="2">
    <name type="scientific">candidate division WOR-3 bacterium</name>
    <dbReference type="NCBI Taxonomy" id="2052148"/>
    <lineage>
        <taxon>Bacteria</taxon>
        <taxon>Bacteria division WOR-3</taxon>
    </lineage>
</organism>
<reference evidence="2" key="1">
    <citation type="journal article" date="2020" name="mSystems">
        <title>Genome- and Community-Level Interaction Insights into Carbon Utilization and Element Cycling Functions of Hydrothermarchaeota in Hydrothermal Sediment.</title>
        <authorList>
            <person name="Zhou Z."/>
            <person name="Liu Y."/>
            <person name="Xu W."/>
            <person name="Pan J."/>
            <person name="Luo Z.H."/>
            <person name="Li M."/>
        </authorList>
    </citation>
    <scope>NUCLEOTIDE SEQUENCE [LARGE SCALE GENOMIC DNA]</scope>
    <source>
        <strain evidence="2">SpSt-258</strain>
    </source>
</reference>
<feature type="chain" id="PRO_5031081569" description="Outer membrane protein beta-barrel domain-containing protein" evidence="1">
    <location>
        <begin position="21"/>
        <end position="256"/>
    </location>
</feature>
<dbReference type="EMBL" id="DSKY01000014">
    <property type="protein sequence ID" value="HDY58851.1"/>
    <property type="molecule type" value="Genomic_DNA"/>
</dbReference>
<sequence>MKYLVLFFIISIFAINTCNAAVLPVFGADLVAKNKYVWRGLVFNDEYVLWPDIWINWYGFTLTGWGSIDLTDVKDKQFAITDLAYYFEYAHNFGPISSTIGYVHYTYPGSAYGPASVATGEIYGKVGADVKLSEIGLNINYDIKEAKGFYISLGINKEFSFGSFAPKIGLSLGYADKKHNLYYFGLEKAGLTDFNSSFIVTYTPPPPLGNFFTIAGDLNYTIVINEDLSNIVKSYSTDKNFHFGLGLNFYFPAGGE</sequence>
<keyword evidence="1" id="KW-0732">Signal</keyword>
<dbReference type="AlphaFoldDB" id="A0A7V0Z561"/>
<name>A0A7V0Z561_UNCW3</name>
<accession>A0A7V0Z561</accession>
<proteinExistence type="predicted"/>
<evidence type="ECO:0000256" key="1">
    <source>
        <dbReference type="SAM" id="SignalP"/>
    </source>
</evidence>
<evidence type="ECO:0008006" key="3">
    <source>
        <dbReference type="Google" id="ProtNLM"/>
    </source>
</evidence>
<protein>
    <recommendedName>
        <fullName evidence="3">Outer membrane protein beta-barrel domain-containing protein</fullName>
    </recommendedName>
</protein>
<evidence type="ECO:0000313" key="2">
    <source>
        <dbReference type="EMBL" id="HDY58851.1"/>
    </source>
</evidence>
<gene>
    <name evidence="2" type="ORF">ENP86_04785</name>
</gene>
<comment type="caution">
    <text evidence="2">The sequence shown here is derived from an EMBL/GenBank/DDBJ whole genome shotgun (WGS) entry which is preliminary data.</text>
</comment>
<feature type="signal peptide" evidence="1">
    <location>
        <begin position="1"/>
        <end position="20"/>
    </location>
</feature>